<dbReference type="SUPFAM" id="SSF82171">
    <property type="entry name" value="DPP6 N-terminal domain-like"/>
    <property type="match status" value="2"/>
</dbReference>
<dbReference type="EMBL" id="LFZX01000022">
    <property type="protein sequence ID" value="KNC68467.1"/>
    <property type="molecule type" value="Genomic_DNA"/>
</dbReference>
<dbReference type="PROSITE" id="PS51755">
    <property type="entry name" value="OMPR_PHOB"/>
    <property type="match status" value="1"/>
</dbReference>
<keyword evidence="1 2" id="KW-0238">DNA-binding</keyword>
<keyword evidence="3" id="KW-0812">Transmembrane</keyword>
<dbReference type="SUPFAM" id="SSF46894">
    <property type="entry name" value="C-terminal effector domain of the bipartite response regulators"/>
    <property type="match status" value="1"/>
</dbReference>
<dbReference type="GO" id="GO:0003677">
    <property type="term" value="F:DNA binding"/>
    <property type="evidence" value="ECO:0007669"/>
    <property type="project" value="UniProtKB-UniRule"/>
</dbReference>
<keyword evidence="3" id="KW-0472">Membrane</keyword>
<evidence type="ECO:0000256" key="2">
    <source>
        <dbReference type="PROSITE-ProRule" id="PRU01091"/>
    </source>
</evidence>
<keyword evidence="3" id="KW-1133">Transmembrane helix</keyword>
<dbReference type="InterPro" id="IPR011659">
    <property type="entry name" value="WD40"/>
</dbReference>
<dbReference type="Pfam" id="PF07676">
    <property type="entry name" value="PD40"/>
    <property type="match status" value="1"/>
</dbReference>
<feature type="domain" description="OmpR/PhoB-type" evidence="4">
    <location>
        <begin position="5"/>
        <end position="103"/>
    </location>
</feature>
<feature type="transmembrane region" description="Helical" evidence="3">
    <location>
        <begin position="118"/>
        <end position="138"/>
    </location>
</feature>
<evidence type="ECO:0000256" key="1">
    <source>
        <dbReference type="ARBA" id="ARBA00023125"/>
    </source>
</evidence>
<evidence type="ECO:0000256" key="3">
    <source>
        <dbReference type="SAM" id="Phobius"/>
    </source>
</evidence>
<dbReference type="Gene3D" id="1.10.10.10">
    <property type="entry name" value="Winged helix-like DNA-binding domain superfamily/Winged helix DNA-binding domain"/>
    <property type="match status" value="1"/>
</dbReference>
<dbReference type="OrthoDB" id="5693682at2"/>
<comment type="caution">
    <text evidence="5">The sequence shown here is derived from an EMBL/GenBank/DDBJ whole genome shotgun (WGS) entry which is preliminary data.</text>
</comment>
<dbReference type="GO" id="GO:0000160">
    <property type="term" value="P:phosphorelay signal transduction system"/>
    <property type="evidence" value="ECO:0007669"/>
    <property type="project" value="InterPro"/>
</dbReference>
<dbReference type="AlphaFoldDB" id="A0A0L0EVI1"/>
<dbReference type="Gene3D" id="2.120.10.30">
    <property type="entry name" value="TolB, C-terminal domain"/>
    <property type="match status" value="1"/>
</dbReference>
<protein>
    <recommendedName>
        <fullName evidence="4">OmpR/PhoB-type domain-containing protein</fullName>
    </recommendedName>
</protein>
<dbReference type="PATRIC" id="fig|43658.6.peg.5404"/>
<proteinExistence type="predicted"/>
<dbReference type="InterPro" id="IPR016032">
    <property type="entry name" value="Sig_transdc_resp-reg_C-effctor"/>
</dbReference>
<dbReference type="InterPro" id="IPR036388">
    <property type="entry name" value="WH-like_DNA-bd_sf"/>
</dbReference>
<dbReference type="Proteomes" id="UP000036850">
    <property type="component" value="Unassembled WGS sequence"/>
</dbReference>
<dbReference type="InterPro" id="IPR001867">
    <property type="entry name" value="OmpR/PhoB-type_DNA-bd"/>
</dbReference>
<gene>
    <name evidence="5" type="ORF">AC626_04680</name>
</gene>
<reference evidence="6" key="1">
    <citation type="submission" date="2015-07" db="EMBL/GenBank/DDBJ databases">
        <title>Draft genome sequence of a Pseudoalteromonas rubra strain, OCN096, isolated from Kaneohe Bay, Oahu, Hawaii.</title>
        <authorList>
            <person name="Beurmann S."/>
            <person name="Ushijima B."/>
            <person name="Belcaid M."/>
            <person name="Callahan S.M."/>
            <person name="Aeby G.S."/>
        </authorList>
    </citation>
    <scope>NUCLEOTIDE SEQUENCE [LARGE SCALE GENOMIC DNA]</scope>
    <source>
        <strain evidence="6">OCN096</strain>
    </source>
</reference>
<dbReference type="GO" id="GO:0006355">
    <property type="term" value="P:regulation of DNA-templated transcription"/>
    <property type="evidence" value="ECO:0007669"/>
    <property type="project" value="InterPro"/>
</dbReference>
<dbReference type="Pfam" id="PF00486">
    <property type="entry name" value="Trans_reg_C"/>
    <property type="match status" value="1"/>
</dbReference>
<evidence type="ECO:0000313" key="5">
    <source>
        <dbReference type="EMBL" id="KNC68467.1"/>
    </source>
</evidence>
<accession>A0A0L0EVI1</accession>
<evidence type="ECO:0000313" key="6">
    <source>
        <dbReference type="Proteomes" id="UP000036850"/>
    </source>
</evidence>
<sequence>MEKLTQAFVINDIVIDPHRNQVQHPDEICTLEPKAMTLLCILAGQPNTVIKQESLFDAIWPGRVFSPSSLQRLIALVRKALRDSAKSPQLIFTHAKQGYSLEATISRSKPRSEKTRKLLIPALSMIVLAIVFIAYNYFRPSTALTSTVPFTFTSLTEFNGQFAPDGKAIAFLRHNADKQTELVVRQEGKSDLSLHVDNAQIRNFTWLTNQQLLVAVKDPAGVKLHRYKLTSSGIQARQSLPVPKHLRDIKHLLRGPGSSVYFVSYQSSQAQDQTHLRHSAIMQLDLVSFEHKTLINLPDTQDIIDLAATPDGLYVSLFENKKSNKLLRIEPDSRTVTMINAELGGRYKLAWSNYIDRLIVLDSLKPGVFTLDTHNQLVPFQHDLTAGVTGADLYQNKLLTSQAHQTINVFSSQDSGTALIDSKYEDYLASVSPDGRSMTFVSNRSGYPQLYLSEHGKQPEVIFTNPGREDFISRAIWHRTAQHLVFAADQKVYRFDVATRQLIELPITQPIARVEYWQTSELSGQDVLYLAHAGQANIVKYHIGSGKAELLSGSEHLIYASETHRVDWQDNTLITSAGLSWQPDTGKIRNAFSVDERILVQIGTQDAQRLLEFDRNLTLLSEQPLPESAQFVTSAFYTEQNALTYYYSHWQNSDSDLMLSQIAH</sequence>
<name>A0A0L0EVI1_9GAMM</name>
<dbReference type="InterPro" id="IPR011042">
    <property type="entry name" value="6-blade_b-propeller_TolB-like"/>
</dbReference>
<feature type="DNA-binding region" description="OmpR/PhoB-type" evidence="2">
    <location>
        <begin position="5"/>
        <end position="103"/>
    </location>
</feature>
<dbReference type="SMART" id="SM00862">
    <property type="entry name" value="Trans_reg_C"/>
    <property type="match status" value="1"/>
</dbReference>
<evidence type="ECO:0000259" key="4">
    <source>
        <dbReference type="PROSITE" id="PS51755"/>
    </source>
</evidence>
<organism evidence="5 6">
    <name type="scientific">Pseudoalteromonas rubra</name>
    <dbReference type="NCBI Taxonomy" id="43658"/>
    <lineage>
        <taxon>Bacteria</taxon>
        <taxon>Pseudomonadati</taxon>
        <taxon>Pseudomonadota</taxon>
        <taxon>Gammaproteobacteria</taxon>
        <taxon>Alteromonadales</taxon>
        <taxon>Pseudoalteromonadaceae</taxon>
        <taxon>Pseudoalteromonas</taxon>
    </lineage>
</organism>